<dbReference type="Proteomes" id="UP000019116">
    <property type="component" value="Chromosome 1A"/>
</dbReference>
<feature type="compositionally biased region" description="Acidic residues" evidence="2">
    <location>
        <begin position="64"/>
        <end position="82"/>
    </location>
</feature>
<sequence length="599" mass="66503">MLEKWLSSIIGNKDNLRGARRVLPFDQSRAPEQAITEMYSMPNREQEQALEGEASSGESGEWTSDGEGDGGSDDSSDGEEVESPPRIERRSKLDQERPSARDKATAQAGQSSKRPRVSSPTPTEKAPKHPKVAEPKTRKALPKIKIDIHVASAAATFGTSAYRDDDEVMEDAVTSNPAPNIIDLPDDDEEPERSLTRKSRRAPASEALQSTPRAEPVVQDTGDINRGSVTFTEPLSSALPFSSTPQAPVEPPSVFVTHHVPEDEVNAAREAIRQAGIMMEKMKMVRDASQAAYDASSSLQSNVQKSCDLGARFADLEKQHIQLDLDLELARTELQKVRDGAAEKLREALAKKDQDLAAARKEADDKTALAEQKLASVGQLEEENTRLKTALNEANRECTRWKKDNLNLNEKMEGIARRRDDLERYLRSLAKKMYIKLEEFCQNFEEETGRIEPGLDPINSPVKDETAMNLLRLESRIDGAVDYLARLKVTMSRIDPALWLEATLRNDLKSLMTRLNGIPDRVQEWKKSSARCGADVALSLVRVHCKEVQQDKLAAIKVANTQKHDFRTFMETFIAAATRIADGVDLDEFVEPASPPPAE</sequence>
<feature type="compositionally biased region" description="Basic and acidic residues" evidence="2">
    <location>
        <begin position="125"/>
        <end position="137"/>
    </location>
</feature>
<proteinExistence type="predicted"/>
<feature type="compositionally biased region" description="Low complexity" evidence="2">
    <location>
        <begin position="51"/>
        <end position="63"/>
    </location>
</feature>
<feature type="compositionally biased region" description="Basic and acidic residues" evidence="2">
    <location>
        <begin position="83"/>
        <end position="104"/>
    </location>
</feature>
<dbReference type="EnsemblPlants" id="TraesCS1A02G176100.1">
    <property type="protein sequence ID" value="TraesCS1A02G176100.1"/>
    <property type="gene ID" value="TraesCS1A02G176100"/>
</dbReference>
<reference evidence="3" key="1">
    <citation type="submission" date="2018-08" db="EMBL/GenBank/DDBJ databases">
        <authorList>
            <person name="Rossello M."/>
        </authorList>
    </citation>
    <scope>NUCLEOTIDE SEQUENCE [LARGE SCALE GENOMIC DNA]</scope>
    <source>
        <strain evidence="3">cv. Chinese Spring</strain>
    </source>
</reference>
<name>A0A3B5XZ34_WHEAT</name>
<evidence type="ECO:0000256" key="1">
    <source>
        <dbReference type="SAM" id="Coils"/>
    </source>
</evidence>
<organism evidence="3">
    <name type="scientific">Triticum aestivum</name>
    <name type="common">Wheat</name>
    <dbReference type="NCBI Taxonomy" id="4565"/>
    <lineage>
        <taxon>Eukaryota</taxon>
        <taxon>Viridiplantae</taxon>
        <taxon>Streptophyta</taxon>
        <taxon>Embryophyta</taxon>
        <taxon>Tracheophyta</taxon>
        <taxon>Spermatophyta</taxon>
        <taxon>Magnoliopsida</taxon>
        <taxon>Liliopsida</taxon>
        <taxon>Poales</taxon>
        <taxon>Poaceae</taxon>
        <taxon>BOP clade</taxon>
        <taxon>Pooideae</taxon>
        <taxon>Triticodae</taxon>
        <taxon>Triticeae</taxon>
        <taxon>Triticinae</taxon>
        <taxon>Triticum</taxon>
    </lineage>
</organism>
<dbReference type="Gramene" id="TraesCS1A02G176100.1">
    <property type="protein sequence ID" value="TraesCS1A02G176100.1"/>
    <property type="gene ID" value="TraesCS1A02G176100"/>
</dbReference>
<evidence type="ECO:0000256" key="2">
    <source>
        <dbReference type="SAM" id="MobiDB-lite"/>
    </source>
</evidence>
<protein>
    <submittedName>
        <fullName evidence="3">Uncharacterized protein</fullName>
    </submittedName>
</protein>
<keyword evidence="1" id="KW-0175">Coiled coil</keyword>
<evidence type="ECO:0000313" key="4">
    <source>
        <dbReference type="Proteomes" id="UP000019116"/>
    </source>
</evidence>
<keyword evidence="4" id="KW-1185">Reference proteome</keyword>
<feature type="coiled-coil region" evidence="1">
    <location>
        <begin position="342"/>
        <end position="411"/>
    </location>
</feature>
<dbReference type="Gramene" id="TraesCS1A03G0474500.1">
    <property type="protein sequence ID" value="TraesCS1A03G0474500.1.CDS"/>
    <property type="gene ID" value="TraesCS1A03G0474500"/>
</dbReference>
<evidence type="ECO:0000313" key="3">
    <source>
        <dbReference type="EnsemblPlants" id="TraesCS1A02G176100.1"/>
    </source>
</evidence>
<reference evidence="3" key="2">
    <citation type="submission" date="2018-10" db="UniProtKB">
        <authorList>
            <consortium name="EnsemblPlants"/>
        </authorList>
    </citation>
    <scope>IDENTIFICATION</scope>
</reference>
<feature type="region of interest" description="Disordered" evidence="2">
    <location>
        <begin position="25"/>
        <end position="142"/>
    </location>
</feature>
<dbReference type="OrthoDB" id="713333at2759"/>
<feature type="region of interest" description="Disordered" evidence="2">
    <location>
        <begin position="175"/>
        <end position="223"/>
    </location>
</feature>
<accession>A0A3B5XZ34</accession>
<feature type="compositionally biased region" description="Polar residues" evidence="2">
    <location>
        <begin position="107"/>
        <end position="122"/>
    </location>
</feature>
<dbReference type="AlphaFoldDB" id="A0A3B5XZ34"/>